<accession>A0A6V7PPU4</accession>
<dbReference type="PROSITE" id="PS00525">
    <property type="entry name" value="RIBOSOMAL_L6_1"/>
    <property type="match status" value="1"/>
</dbReference>
<organism evidence="2">
    <name type="scientific">Ananas comosus var. bracteatus</name>
    <name type="common">red pineapple</name>
    <dbReference type="NCBI Taxonomy" id="296719"/>
    <lineage>
        <taxon>Eukaryota</taxon>
        <taxon>Viridiplantae</taxon>
        <taxon>Streptophyta</taxon>
        <taxon>Embryophyta</taxon>
        <taxon>Tracheophyta</taxon>
        <taxon>Spermatophyta</taxon>
        <taxon>Magnoliopsida</taxon>
        <taxon>Liliopsida</taxon>
        <taxon>Poales</taxon>
        <taxon>Bromeliaceae</taxon>
        <taxon>Bromelioideae</taxon>
        <taxon>Ananas</taxon>
    </lineage>
</organism>
<dbReference type="AlphaFoldDB" id="A0A6V7PPU4"/>
<dbReference type="InterPro" id="IPR002358">
    <property type="entry name" value="Ribosomal_uL6_CS"/>
</dbReference>
<feature type="compositionally biased region" description="Basic and acidic residues" evidence="1">
    <location>
        <begin position="42"/>
        <end position="53"/>
    </location>
</feature>
<dbReference type="Gene3D" id="3.90.930.12">
    <property type="entry name" value="Ribosomal protein L6, alpha-beta domain"/>
    <property type="match status" value="1"/>
</dbReference>
<protein>
    <recommendedName>
        <fullName evidence="3">Ribosomal protein L6 alpha-beta domain-containing protein</fullName>
    </recommendedName>
</protein>
<feature type="region of interest" description="Disordered" evidence="1">
    <location>
        <begin position="32"/>
        <end position="70"/>
    </location>
</feature>
<gene>
    <name evidence="2" type="ORF">CB5_LOCUS16058</name>
</gene>
<reference evidence="2" key="1">
    <citation type="submission" date="2020-07" db="EMBL/GenBank/DDBJ databases">
        <authorList>
            <person name="Lin J."/>
        </authorList>
    </citation>
    <scope>NUCLEOTIDE SEQUENCE</scope>
</reference>
<dbReference type="GO" id="GO:0003735">
    <property type="term" value="F:structural constituent of ribosome"/>
    <property type="evidence" value="ECO:0007669"/>
    <property type="project" value="InterPro"/>
</dbReference>
<evidence type="ECO:0000313" key="2">
    <source>
        <dbReference type="EMBL" id="CAD1832847.1"/>
    </source>
</evidence>
<dbReference type="GO" id="GO:0019843">
    <property type="term" value="F:rRNA binding"/>
    <property type="evidence" value="ECO:0007669"/>
    <property type="project" value="InterPro"/>
</dbReference>
<dbReference type="InterPro" id="IPR036789">
    <property type="entry name" value="Ribosomal_uL6-like_a/b-dom_sf"/>
</dbReference>
<sequence length="134" mass="14600">MCSVCISEDLIHPYLIPLPVLVNHTESTAFPDGSQILPVPQDHGRRVQSEDRIGGPAAVPETGLQPRDGVRGPPAVRVFCFKPNIICCMHRYRQGTGAPVRGGGPELQAPEVYKGKGIMYVDEVVKKKQGKKSK</sequence>
<evidence type="ECO:0000256" key="1">
    <source>
        <dbReference type="SAM" id="MobiDB-lite"/>
    </source>
</evidence>
<proteinExistence type="predicted"/>
<dbReference type="GO" id="GO:0005840">
    <property type="term" value="C:ribosome"/>
    <property type="evidence" value="ECO:0007669"/>
    <property type="project" value="InterPro"/>
</dbReference>
<dbReference type="EMBL" id="LR862150">
    <property type="protein sequence ID" value="CAD1832847.1"/>
    <property type="molecule type" value="Genomic_DNA"/>
</dbReference>
<name>A0A6V7PPU4_ANACO</name>
<dbReference type="SUPFAM" id="SSF56053">
    <property type="entry name" value="Ribosomal protein L6"/>
    <property type="match status" value="1"/>
</dbReference>
<dbReference type="GO" id="GO:0006412">
    <property type="term" value="P:translation"/>
    <property type="evidence" value="ECO:0007669"/>
    <property type="project" value="InterPro"/>
</dbReference>
<evidence type="ECO:0008006" key="3">
    <source>
        <dbReference type="Google" id="ProtNLM"/>
    </source>
</evidence>